<dbReference type="AlphaFoldDB" id="A0A232LT46"/>
<gene>
    <name evidence="2" type="ORF">Egran_04933</name>
</gene>
<comment type="caution">
    <text evidence="2">The sequence shown here is derived from an EMBL/GenBank/DDBJ whole genome shotgun (WGS) entry which is preliminary data.</text>
</comment>
<accession>A0A232LT46</accession>
<dbReference type="OrthoDB" id="5366688at2759"/>
<evidence type="ECO:0000313" key="3">
    <source>
        <dbReference type="Proteomes" id="UP000243515"/>
    </source>
</evidence>
<sequence length="192" mass="20038">MAGKHGALGATFLVVRIFQAISLIAIIGMTGNFISEMVSSSATPPDVLVGVISVTCIAVLYCIITGILFIDGILPFLPNTVMDGLLLIAVIVVAVVVGKPLSYLNCDVVGQLTGNYSSAYDFATSLGSYLDKVGGNIDYSHWIGASRAICLEAKAVWGLSIALCILFAFSAICSACLWRQTQVAPPAGKDAC</sequence>
<feature type="transmembrane region" description="Helical" evidence="1">
    <location>
        <begin position="155"/>
        <end position="178"/>
    </location>
</feature>
<evidence type="ECO:0000256" key="1">
    <source>
        <dbReference type="SAM" id="Phobius"/>
    </source>
</evidence>
<reference evidence="2 3" key="1">
    <citation type="journal article" date="2015" name="Environ. Microbiol.">
        <title>Metagenome sequence of Elaphomyces granulatus from sporocarp tissue reveals Ascomycota ectomycorrhizal fingerprints of genome expansion and a Proteobacteria-rich microbiome.</title>
        <authorList>
            <person name="Quandt C.A."/>
            <person name="Kohler A."/>
            <person name="Hesse C.N."/>
            <person name="Sharpton T.J."/>
            <person name="Martin F."/>
            <person name="Spatafora J.W."/>
        </authorList>
    </citation>
    <scope>NUCLEOTIDE SEQUENCE [LARGE SCALE GENOMIC DNA]</scope>
    <source>
        <strain evidence="2 3">OSC145934</strain>
    </source>
</reference>
<keyword evidence="1" id="KW-0472">Membrane</keyword>
<proteinExistence type="predicted"/>
<keyword evidence="3" id="KW-1185">Reference proteome</keyword>
<feature type="transmembrane region" description="Helical" evidence="1">
    <location>
        <begin position="47"/>
        <end position="69"/>
    </location>
</feature>
<dbReference type="EMBL" id="NPHW01004945">
    <property type="protein sequence ID" value="OXV07302.1"/>
    <property type="molecule type" value="Genomic_DNA"/>
</dbReference>
<feature type="transmembrane region" description="Helical" evidence="1">
    <location>
        <begin position="7"/>
        <end position="27"/>
    </location>
</feature>
<name>A0A232LT46_9EURO</name>
<keyword evidence="1" id="KW-1133">Transmembrane helix</keyword>
<keyword evidence="1" id="KW-0812">Transmembrane</keyword>
<feature type="transmembrane region" description="Helical" evidence="1">
    <location>
        <begin position="76"/>
        <end position="97"/>
    </location>
</feature>
<evidence type="ECO:0008006" key="4">
    <source>
        <dbReference type="Google" id="ProtNLM"/>
    </source>
</evidence>
<protein>
    <recommendedName>
        <fullName evidence="4">MARVEL domain-containing protein</fullName>
    </recommendedName>
</protein>
<dbReference type="Proteomes" id="UP000243515">
    <property type="component" value="Unassembled WGS sequence"/>
</dbReference>
<evidence type="ECO:0000313" key="2">
    <source>
        <dbReference type="EMBL" id="OXV07302.1"/>
    </source>
</evidence>
<organism evidence="2 3">
    <name type="scientific">Elaphomyces granulatus</name>
    <dbReference type="NCBI Taxonomy" id="519963"/>
    <lineage>
        <taxon>Eukaryota</taxon>
        <taxon>Fungi</taxon>
        <taxon>Dikarya</taxon>
        <taxon>Ascomycota</taxon>
        <taxon>Pezizomycotina</taxon>
        <taxon>Eurotiomycetes</taxon>
        <taxon>Eurotiomycetidae</taxon>
        <taxon>Eurotiales</taxon>
        <taxon>Elaphomycetaceae</taxon>
        <taxon>Elaphomyces</taxon>
    </lineage>
</organism>